<comment type="caution">
    <text evidence="2">The sequence shown here is derived from an EMBL/GenBank/DDBJ whole genome shotgun (WGS) entry which is preliminary data.</text>
</comment>
<organism evidence="2 3">
    <name type="scientific">Roseibium aggregatum</name>
    <dbReference type="NCBI Taxonomy" id="187304"/>
    <lineage>
        <taxon>Bacteria</taxon>
        <taxon>Pseudomonadati</taxon>
        <taxon>Pseudomonadota</taxon>
        <taxon>Alphaproteobacteria</taxon>
        <taxon>Hyphomicrobiales</taxon>
        <taxon>Stappiaceae</taxon>
        <taxon>Roseibium</taxon>
    </lineage>
</organism>
<dbReference type="EMBL" id="JABFCZ010000003">
    <property type="protein sequence ID" value="MBD1545230.1"/>
    <property type="molecule type" value="Genomic_DNA"/>
</dbReference>
<accession>A0A926S4L9</accession>
<dbReference type="SUPFAM" id="SSF54593">
    <property type="entry name" value="Glyoxalase/Bleomycin resistance protein/Dihydroxybiphenyl dioxygenase"/>
    <property type="match status" value="1"/>
</dbReference>
<dbReference type="Proteomes" id="UP000598467">
    <property type="component" value="Unassembled WGS sequence"/>
</dbReference>
<dbReference type="InterPro" id="IPR029068">
    <property type="entry name" value="Glyas_Bleomycin-R_OHBP_Dase"/>
</dbReference>
<reference evidence="2" key="1">
    <citation type="submission" date="2020-05" db="EMBL/GenBank/DDBJ databases">
        <title>Identification of trans-AT polyketide cluster in two marine bacteria, producers of a novel glutaramide-containing polyketide sesbanimide D and analogs.</title>
        <authorList>
            <person name="Kacar D."/>
            <person name="Rodriguez P."/>
            <person name="Canedo L."/>
            <person name="Gonzalez E."/>
            <person name="Galan B."/>
            <person name="De La Calle F."/>
            <person name="Garcia J.L."/>
        </authorList>
    </citation>
    <scope>NUCLEOTIDE SEQUENCE</scope>
    <source>
        <strain evidence="2">PHM038</strain>
    </source>
</reference>
<dbReference type="InterPro" id="IPR037523">
    <property type="entry name" value="VOC_core"/>
</dbReference>
<dbReference type="AlphaFoldDB" id="A0A926S4L9"/>
<evidence type="ECO:0000313" key="2">
    <source>
        <dbReference type="EMBL" id="MBD1545230.1"/>
    </source>
</evidence>
<dbReference type="Gene3D" id="3.10.180.10">
    <property type="entry name" value="2,3-Dihydroxybiphenyl 1,2-Dioxygenase, domain 1"/>
    <property type="match status" value="1"/>
</dbReference>
<dbReference type="PANTHER" id="PTHR33993">
    <property type="entry name" value="GLYOXALASE-RELATED"/>
    <property type="match status" value="1"/>
</dbReference>
<dbReference type="PANTHER" id="PTHR33993:SF2">
    <property type="entry name" value="VOC DOMAIN-CONTAINING PROTEIN"/>
    <property type="match status" value="1"/>
</dbReference>
<evidence type="ECO:0000259" key="1">
    <source>
        <dbReference type="PROSITE" id="PS51819"/>
    </source>
</evidence>
<dbReference type="RefSeq" id="WP_190289898.1">
    <property type="nucleotide sequence ID" value="NZ_JABFCZ010000003.1"/>
</dbReference>
<dbReference type="InterPro" id="IPR052164">
    <property type="entry name" value="Anthracycline_SecMetBiosynth"/>
</dbReference>
<protein>
    <submittedName>
        <fullName evidence="2">VOC family protein</fullName>
    </submittedName>
</protein>
<gene>
    <name evidence="2" type="ORF">HK439_03075</name>
</gene>
<dbReference type="CDD" id="cd07247">
    <property type="entry name" value="SgaA_N_like"/>
    <property type="match status" value="1"/>
</dbReference>
<dbReference type="InterPro" id="IPR004360">
    <property type="entry name" value="Glyas_Fos-R_dOase_dom"/>
</dbReference>
<proteinExistence type="predicted"/>
<feature type="domain" description="VOC" evidence="1">
    <location>
        <begin position="8"/>
        <end position="123"/>
    </location>
</feature>
<dbReference type="Pfam" id="PF00903">
    <property type="entry name" value="Glyoxalase"/>
    <property type="match status" value="1"/>
</dbReference>
<sequence length="123" mass="13283">MTFKPDNFTVWIELPVTDLDKAITFYNDVFQTELIREDMAPNPIAMFPTADGKGKAGHLYPGKPPAKGTGPTVHLTCPDALEATMERFVKAGGEIVSDPITIPAGRFAYGLDPDGNSVGLFQV</sequence>
<dbReference type="PROSITE" id="PS51819">
    <property type="entry name" value="VOC"/>
    <property type="match status" value="1"/>
</dbReference>
<evidence type="ECO:0000313" key="3">
    <source>
        <dbReference type="Proteomes" id="UP000598467"/>
    </source>
</evidence>
<name>A0A926S4L9_9HYPH</name>